<dbReference type="EC" id="2.7.7.60" evidence="7"/>
<comment type="caution">
    <text evidence="8">The sequence shown here is derived from an EMBL/GenBank/DDBJ whole genome shotgun (WGS) entry which is preliminary data.</text>
</comment>
<evidence type="ECO:0000313" key="9">
    <source>
        <dbReference type="Proteomes" id="UP001595476"/>
    </source>
</evidence>
<evidence type="ECO:0000256" key="7">
    <source>
        <dbReference type="HAMAP-Rule" id="MF_00108"/>
    </source>
</evidence>
<dbReference type="CDD" id="cd02516">
    <property type="entry name" value="CDP-ME_synthetase"/>
    <property type="match status" value="1"/>
</dbReference>
<dbReference type="RefSeq" id="WP_386717255.1">
    <property type="nucleotide sequence ID" value="NZ_JBHRSZ010000002.1"/>
</dbReference>
<evidence type="ECO:0000256" key="4">
    <source>
        <dbReference type="ARBA" id="ARBA00022679"/>
    </source>
</evidence>
<accession>A0ABV7HFY6</accession>
<evidence type="ECO:0000313" key="8">
    <source>
        <dbReference type="EMBL" id="MFC3150446.1"/>
    </source>
</evidence>
<dbReference type="PANTHER" id="PTHR32125">
    <property type="entry name" value="2-C-METHYL-D-ERYTHRITOL 4-PHOSPHATE CYTIDYLYLTRANSFERASE, CHLOROPLASTIC"/>
    <property type="match status" value="1"/>
</dbReference>
<comment type="similarity">
    <text evidence="3 7">Belongs to the IspD/TarI cytidylyltransferase family. IspD subfamily.</text>
</comment>
<dbReference type="GO" id="GO:0050518">
    <property type="term" value="F:2-C-methyl-D-erythritol 4-phosphate cytidylyltransferase activity"/>
    <property type="evidence" value="ECO:0007669"/>
    <property type="project" value="UniProtKB-EC"/>
</dbReference>
<feature type="site" description="Positions MEP for the nucleophilic attack" evidence="7">
    <location>
        <position position="167"/>
    </location>
</feature>
<gene>
    <name evidence="7 8" type="primary">ispD</name>
    <name evidence="8" type="ORF">ACFOEK_05380</name>
</gene>
<feature type="site" description="Transition state stabilizer" evidence="7">
    <location>
        <position position="22"/>
    </location>
</feature>
<name>A0ABV7HFY6_9GAMM</name>
<dbReference type="PANTHER" id="PTHR32125:SF4">
    <property type="entry name" value="2-C-METHYL-D-ERYTHRITOL 4-PHOSPHATE CYTIDYLYLTRANSFERASE, CHLOROPLASTIC"/>
    <property type="match status" value="1"/>
</dbReference>
<dbReference type="InterPro" id="IPR050088">
    <property type="entry name" value="IspD/TarI_cytidylyltransf_bact"/>
</dbReference>
<evidence type="ECO:0000256" key="5">
    <source>
        <dbReference type="ARBA" id="ARBA00022695"/>
    </source>
</evidence>
<keyword evidence="6 7" id="KW-0414">Isoprene biosynthesis</keyword>
<organism evidence="8 9">
    <name type="scientific">Litoribrevibacter euphylliae</name>
    <dbReference type="NCBI Taxonomy" id="1834034"/>
    <lineage>
        <taxon>Bacteria</taxon>
        <taxon>Pseudomonadati</taxon>
        <taxon>Pseudomonadota</taxon>
        <taxon>Gammaproteobacteria</taxon>
        <taxon>Oceanospirillales</taxon>
        <taxon>Oceanospirillaceae</taxon>
        <taxon>Litoribrevibacter</taxon>
    </lineage>
</organism>
<feature type="site" description="Positions MEP for the nucleophilic attack" evidence="7">
    <location>
        <position position="223"/>
    </location>
</feature>
<sequence length="243" mass="26687">MSEVASNKELWALVPASGIGSRMQSDRPKQYLTINNRTVLDLTLTRLLAVPGLYGIMLVLSEDDDYWSLSQFASHPKIHTAVGGGERFHSVLNGLKALQSLASDQAWIMVHDAARPCVRVSDIENLIGSATQADGGLLGIPAKDTVKQVNTGQSQDGLHRVNSTVDRSKIWLAYTPQMFRLGQLRHAIEQSIEKQSMITDDASAMEMAGFEPIMVEGASDNIKITHPQDLSLAEWYLTKQVSN</sequence>
<evidence type="ECO:0000256" key="1">
    <source>
        <dbReference type="ARBA" id="ARBA00001282"/>
    </source>
</evidence>
<comment type="function">
    <text evidence="7">Catalyzes the formation of 4-diphosphocytidyl-2-C-methyl-D-erythritol from CTP and 2-C-methyl-D-erythritol 4-phosphate (MEP).</text>
</comment>
<evidence type="ECO:0000256" key="2">
    <source>
        <dbReference type="ARBA" id="ARBA00004787"/>
    </source>
</evidence>
<dbReference type="EMBL" id="JBHRSZ010000002">
    <property type="protein sequence ID" value="MFC3150446.1"/>
    <property type="molecule type" value="Genomic_DNA"/>
</dbReference>
<protein>
    <recommendedName>
        <fullName evidence="7">2-C-methyl-D-erythritol 4-phosphate cytidylyltransferase</fullName>
        <ecNumber evidence="7">2.7.7.60</ecNumber>
    </recommendedName>
    <alternativeName>
        <fullName evidence="7">4-diphosphocytidyl-2C-methyl-D-erythritol synthase</fullName>
    </alternativeName>
    <alternativeName>
        <fullName evidence="7">MEP cytidylyltransferase</fullName>
        <shortName evidence="7">MCT</shortName>
    </alternativeName>
</protein>
<dbReference type="InterPro" id="IPR018294">
    <property type="entry name" value="ISPD_synthase_CS"/>
</dbReference>
<reference evidence="9" key="1">
    <citation type="journal article" date="2019" name="Int. J. Syst. Evol. Microbiol.">
        <title>The Global Catalogue of Microorganisms (GCM) 10K type strain sequencing project: providing services to taxonomists for standard genome sequencing and annotation.</title>
        <authorList>
            <consortium name="The Broad Institute Genomics Platform"/>
            <consortium name="The Broad Institute Genome Sequencing Center for Infectious Disease"/>
            <person name="Wu L."/>
            <person name="Ma J."/>
        </authorList>
    </citation>
    <scope>NUCLEOTIDE SEQUENCE [LARGE SCALE GENOMIC DNA]</scope>
    <source>
        <strain evidence="9">KCTC 52438</strain>
    </source>
</reference>
<proteinExistence type="inferred from homology"/>
<keyword evidence="9" id="KW-1185">Reference proteome</keyword>
<feature type="site" description="Transition state stabilizer" evidence="7">
    <location>
        <position position="29"/>
    </location>
</feature>
<dbReference type="Gene3D" id="3.90.550.10">
    <property type="entry name" value="Spore Coat Polysaccharide Biosynthesis Protein SpsA, Chain A"/>
    <property type="match status" value="1"/>
</dbReference>
<keyword evidence="4 7" id="KW-0808">Transferase</keyword>
<dbReference type="InterPro" id="IPR001228">
    <property type="entry name" value="IspD"/>
</dbReference>
<comment type="pathway">
    <text evidence="2 7">Isoprenoid biosynthesis; isopentenyl diphosphate biosynthesis via DXP pathway; isopentenyl diphosphate from 1-deoxy-D-xylulose 5-phosphate: step 2/6.</text>
</comment>
<dbReference type="SUPFAM" id="SSF53448">
    <property type="entry name" value="Nucleotide-diphospho-sugar transferases"/>
    <property type="match status" value="1"/>
</dbReference>
<evidence type="ECO:0000256" key="6">
    <source>
        <dbReference type="ARBA" id="ARBA00023229"/>
    </source>
</evidence>
<dbReference type="Proteomes" id="UP001595476">
    <property type="component" value="Unassembled WGS sequence"/>
</dbReference>
<dbReference type="InterPro" id="IPR034683">
    <property type="entry name" value="IspD/TarI"/>
</dbReference>
<dbReference type="Pfam" id="PF01128">
    <property type="entry name" value="IspD"/>
    <property type="match status" value="1"/>
</dbReference>
<dbReference type="PROSITE" id="PS01295">
    <property type="entry name" value="ISPD"/>
    <property type="match status" value="1"/>
</dbReference>
<dbReference type="HAMAP" id="MF_00108">
    <property type="entry name" value="IspD"/>
    <property type="match status" value="1"/>
</dbReference>
<dbReference type="NCBIfam" id="TIGR00453">
    <property type="entry name" value="ispD"/>
    <property type="match status" value="1"/>
</dbReference>
<comment type="catalytic activity">
    <reaction evidence="1 7">
        <text>2-C-methyl-D-erythritol 4-phosphate + CTP + H(+) = 4-CDP-2-C-methyl-D-erythritol + diphosphate</text>
        <dbReference type="Rhea" id="RHEA:13429"/>
        <dbReference type="ChEBI" id="CHEBI:15378"/>
        <dbReference type="ChEBI" id="CHEBI:33019"/>
        <dbReference type="ChEBI" id="CHEBI:37563"/>
        <dbReference type="ChEBI" id="CHEBI:57823"/>
        <dbReference type="ChEBI" id="CHEBI:58262"/>
        <dbReference type="EC" id="2.7.7.60"/>
    </reaction>
</comment>
<keyword evidence="5 7" id="KW-0548">Nucleotidyltransferase</keyword>
<dbReference type="InterPro" id="IPR029044">
    <property type="entry name" value="Nucleotide-diphossugar_trans"/>
</dbReference>
<evidence type="ECO:0000256" key="3">
    <source>
        <dbReference type="ARBA" id="ARBA00009789"/>
    </source>
</evidence>